<dbReference type="CDD" id="cd00090">
    <property type="entry name" value="HTH_ARSR"/>
    <property type="match status" value="1"/>
</dbReference>
<sequence>MSIERNTLKISIEQVAQDLFPILKALGNPKRFSLLIVLLDGPCSFQKLLSHTHLQKTALANHLTHLAQVNLIQKPDYGFYDLTIDGTEYLRALYRTWKQSMTAQQKTLQSVQSRPMSSGFIKKLLHQE</sequence>
<reference evidence="1 2" key="1">
    <citation type="journal article" date="2020" name="Nature">
        <title>Isolation of an archaeon at the prokaryote-eukaryote interface.</title>
        <authorList>
            <person name="Imachi H."/>
            <person name="Nobu M.K."/>
            <person name="Nakahara N."/>
            <person name="Morono Y."/>
            <person name="Ogawara M."/>
            <person name="Takaki Y."/>
            <person name="Takano Y."/>
            <person name="Uematsu K."/>
            <person name="Ikuta T."/>
            <person name="Ito M."/>
            <person name="Matsui Y."/>
            <person name="Miyazaki M."/>
            <person name="Murata K."/>
            <person name="Saito Y."/>
            <person name="Sakai S."/>
            <person name="Song C."/>
            <person name="Tasumi E."/>
            <person name="Yamanaka Y."/>
            <person name="Yamaguchi T."/>
            <person name="Kamagata Y."/>
            <person name="Tamaki H."/>
            <person name="Takai K."/>
        </authorList>
    </citation>
    <scope>NUCLEOTIDE SEQUENCE [LARGE SCALE GENOMIC DNA]</scope>
    <source>
        <strain evidence="1 2">MK-D1</strain>
    </source>
</reference>
<evidence type="ECO:0000313" key="2">
    <source>
        <dbReference type="Proteomes" id="UP000321408"/>
    </source>
</evidence>
<dbReference type="InterPro" id="IPR036390">
    <property type="entry name" value="WH_DNA-bd_sf"/>
</dbReference>
<dbReference type="KEGG" id="psyt:DSAG12_02050"/>
<dbReference type="AlphaFoldDB" id="A0A5B9DBU2"/>
<dbReference type="Proteomes" id="UP000321408">
    <property type="component" value="Chromosome"/>
</dbReference>
<dbReference type="InterPro" id="IPR011991">
    <property type="entry name" value="ArsR-like_HTH"/>
</dbReference>
<dbReference type="SUPFAM" id="SSF46785">
    <property type="entry name" value="Winged helix' DNA-binding domain"/>
    <property type="match status" value="1"/>
</dbReference>
<organism evidence="1 2">
    <name type="scientific">Promethearchaeum syntrophicum</name>
    <dbReference type="NCBI Taxonomy" id="2594042"/>
    <lineage>
        <taxon>Archaea</taxon>
        <taxon>Promethearchaeati</taxon>
        <taxon>Promethearchaeota</taxon>
        <taxon>Promethearchaeia</taxon>
        <taxon>Promethearchaeales</taxon>
        <taxon>Promethearchaeaceae</taxon>
        <taxon>Promethearchaeum</taxon>
    </lineage>
</organism>
<gene>
    <name evidence="1" type="ORF">DSAG12_02050</name>
</gene>
<name>A0A5B9DBU2_9ARCH</name>
<reference evidence="1 2" key="2">
    <citation type="journal article" date="2024" name="Int. J. Syst. Evol. Microbiol.">
        <title>Promethearchaeum syntrophicum gen. nov., sp. nov., an anaerobic, obligately syntrophic archaeon, the first isolate of the lineage 'Asgard' archaea, and proposal of the new archaeal phylum Promethearchaeota phyl. nov. and kingdom Promethearchaeati regn. nov.</title>
        <authorList>
            <person name="Imachi H."/>
            <person name="Nobu M.K."/>
            <person name="Kato S."/>
            <person name="Takaki Y."/>
            <person name="Miyazaki M."/>
            <person name="Miyata M."/>
            <person name="Ogawara M."/>
            <person name="Saito Y."/>
            <person name="Sakai S."/>
            <person name="Tahara Y.O."/>
            <person name="Takano Y."/>
            <person name="Tasumi E."/>
            <person name="Uematsu K."/>
            <person name="Yoshimura T."/>
            <person name="Itoh T."/>
            <person name="Ohkuma M."/>
            <person name="Takai K."/>
        </authorList>
    </citation>
    <scope>NUCLEOTIDE SEQUENCE [LARGE SCALE GENOMIC DNA]</scope>
    <source>
        <strain evidence="1 2">MK-D1</strain>
    </source>
</reference>
<dbReference type="InterPro" id="IPR036388">
    <property type="entry name" value="WH-like_DNA-bd_sf"/>
</dbReference>
<dbReference type="EMBL" id="CP042905">
    <property type="protein sequence ID" value="QEE16220.2"/>
    <property type="molecule type" value="Genomic_DNA"/>
</dbReference>
<protein>
    <submittedName>
        <fullName evidence="1">ArsR/SmtB family transcription factor</fullName>
    </submittedName>
</protein>
<proteinExistence type="predicted"/>
<keyword evidence="2" id="KW-1185">Reference proteome</keyword>
<evidence type="ECO:0000313" key="1">
    <source>
        <dbReference type="EMBL" id="QEE16220.2"/>
    </source>
</evidence>
<dbReference type="OrthoDB" id="134936at2157"/>
<dbReference type="Gene3D" id="1.10.10.10">
    <property type="entry name" value="Winged helix-like DNA-binding domain superfamily/Winged helix DNA-binding domain"/>
    <property type="match status" value="1"/>
</dbReference>
<accession>A0A5B9DBU2</accession>